<protein>
    <submittedName>
        <fullName evidence="1">Ring-1,2-phenylacetyl-CoA epoxidase subunit PaaC</fullName>
    </submittedName>
</protein>
<gene>
    <name evidence="1" type="ORF">C8N35_103180</name>
</gene>
<dbReference type="SUPFAM" id="SSF47240">
    <property type="entry name" value="Ferritin-like"/>
    <property type="match status" value="1"/>
</dbReference>
<dbReference type="GO" id="GO:0010124">
    <property type="term" value="P:phenylacetate catabolic process"/>
    <property type="evidence" value="ECO:0007669"/>
    <property type="project" value="InterPro"/>
</dbReference>
<dbReference type="NCBIfam" id="TIGR02158">
    <property type="entry name" value="PA_CoA_Oxy3"/>
    <property type="match status" value="1"/>
</dbReference>
<dbReference type="PANTHER" id="PTHR30458">
    <property type="entry name" value="PHENYLACETIC ACID DEGRADATION PROTEIN PAA"/>
    <property type="match status" value="1"/>
</dbReference>
<dbReference type="InterPro" id="IPR012347">
    <property type="entry name" value="Ferritin-like"/>
</dbReference>
<dbReference type="Pfam" id="PF05138">
    <property type="entry name" value="PaaA_PaaC"/>
    <property type="match status" value="1"/>
</dbReference>
<evidence type="ECO:0000313" key="2">
    <source>
        <dbReference type="Proteomes" id="UP000244081"/>
    </source>
</evidence>
<dbReference type="Proteomes" id="UP000244081">
    <property type="component" value="Unassembled WGS sequence"/>
</dbReference>
<dbReference type="InterPro" id="IPR011882">
    <property type="entry name" value="PaaC"/>
</dbReference>
<dbReference type="Gene3D" id="1.20.1260.10">
    <property type="match status" value="1"/>
</dbReference>
<keyword evidence="2" id="KW-1185">Reference proteome</keyword>
<dbReference type="PIRSF" id="PIRSF037834">
    <property type="entry name" value="PA_CoA_Oase3"/>
    <property type="match status" value="1"/>
</dbReference>
<dbReference type="PANTHER" id="PTHR30458:SF0">
    <property type="entry name" value="1,2-PHENYLACETYL-COA EPOXIDASE, SUBUNIT C"/>
    <property type="match status" value="1"/>
</dbReference>
<dbReference type="InterPro" id="IPR009078">
    <property type="entry name" value="Ferritin-like_SF"/>
</dbReference>
<dbReference type="RefSeq" id="WP_210203491.1">
    <property type="nucleotide sequence ID" value="NZ_QAYG01000003.1"/>
</dbReference>
<comment type="caution">
    <text evidence="1">The sequence shown here is derived from an EMBL/GenBank/DDBJ whole genome shotgun (WGS) entry which is preliminary data.</text>
</comment>
<dbReference type="InterPro" id="IPR007814">
    <property type="entry name" value="PaaA_PaaC"/>
</dbReference>
<dbReference type="GO" id="GO:0005829">
    <property type="term" value="C:cytosol"/>
    <property type="evidence" value="ECO:0007669"/>
    <property type="project" value="TreeGrafter"/>
</dbReference>
<accession>A0A2T5VB74</accession>
<dbReference type="AlphaFoldDB" id="A0A2T5VB74"/>
<name>A0A2T5VB74_9HYPH</name>
<dbReference type="InterPro" id="IPR052703">
    <property type="entry name" value="Aromatic_CoA_ox/epox"/>
</dbReference>
<organism evidence="1 2">
    <name type="scientific">Breoghania corrubedonensis</name>
    <dbReference type="NCBI Taxonomy" id="665038"/>
    <lineage>
        <taxon>Bacteria</taxon>
        <taxon>Pseudomonadati</taxon>
        <taxon>Pseudomonadota</taxon>
        <taxon>Alphaproteobacteria</taxon>
        <taxon>Hyphomicrobiales</taxon>
        <taxon>Stappiaceae</taxon>
        <taxon>Breoghania</taxon>
    </lineage>
</organism>
<reference evidence="1 2" key="1">
    <citation type="submission" date="2018-04" db="EMBL/GenBank/DDBJ databases">
        <title>Genomic Encyclopedia of Archaeal and Bacterial Type Strains, Phase II (KMG-II): from individual species to whole genera.</title>
        <authorList>
            <person name="Goeker M."/>
        </authorList>
    </citation>
    <scope>NUCLEOTIDE SEQUENCE [LARGE SCALE GENOMIC DNA]</scope>
    <source>
        <strain evidence="1 2">DSM 23382</strain>
    </source>
</reference>
<proteinExistence type="predicted"/>
<dbReference type="EMBL" id="QAYG01000003">
    <property type="protein sequence ID" value="PTW60999.1"/>
    <property type="molecule type" value="Genomic_DNA"/>
</dbReference>
<evidence type="ECO:0000313" key="1">
    <source>
        <dbReference type="EMBL" id="PTW60999.1"/>
    </source>
</evidence>
<sequence length="250" mass="27694">MMDPFVTFCLRMGDNALILAQRTGEWCGHAPALEEDIAFANMGLDLIGQTQLWLKLGGEAEGKGRSADDLAFLRTERQFTNCQLVEQPNVDFAHALMRQYLFDAWHLPMLDGLTQSSDERVRAVSAKVIKEVRYHIDRSRDLVIGLGDGTDESRARMQGALDELWPFTADLLASDEIDDDLTARGVIPDPAPVIEAFNAETAATFAAATLTVPHTGLTRTGGRNGIHTEHMGFILAEMQYLQRTYPGVSW</sequence>